<dbReference type="InterPro" id="IPR001509">
    <property type="entry name" value="Epimerase_deHydtase"/>
</dbReference>
<organism evidence="15 16">
    <name type="scientific">Genlisea aurea</name>
    <dbReference type="NCBI Taxonomy" id="192259"/>
    <lineage>
        <taxon>Eukaryota</taxon>
        <taxon>Viridiplantae</taxon>
        <taxon>Streptophyta</taxon>
        <taxon>Embryophyta</taxon>
        <taxon>Tracheophyta</taxon>
        <taxon>Spermatophyta</taxon>
        <taxon>Magnoliopsida</taxon>
        <taxon>eudicotyledons</taxon>
        <taxon>Gunneridae</taxon>
        <taxon>Pentapetalae</taxon>
        <taxon>asterids</taxon>
        <taxon>lamiids</taxon>
        <taxon>Lamiales</taxon>
        <taxon>Lentibulariaceae</taxon>
        <taxon>Genlisea</taxon>
    </lineage>
</organism>
<sequence>IIPKLRRTKMEQKTVSGGDKGRICVTGGTGYLGSWIVKKLLEQGYSVNTTTRIHPDGKGDVSFLTSLDGAAERLQIFHADLAAPETFLPAIDGCVGVFHVAHPLDFSERETEEAKLRRITAALKAILKACADSKTVRRVVYTSSVTAGFLRPKDAGAITDENTWTDVEFVRSRKEFGGTYAVTKTVAEKLALDFASELGLD</sequence>
<evidence type="ECO:0000256" key="3">
    <source>
        <dbReference type="ARBA" id="ARBA00023002"/>
    </source>
</evidence>
<keyword evidence="4" id="KW-0284">Flavonoid biosynthesis</keyword>
<evidence type="ECO:0000313" key="16">
    <source>
        <dbReference type="Proteomes" id="UP000015453"/>
    </source>
</evidence>
<dbReference type="Pfam" id="PF01370">
    <property type="entry name" value="Epimerase"/>
    <property type="match status" value="1"/>
</dbReference>
<dbReference type="PANTHER" id="PTHR10366">
    <property type="entry name" value="NAD DEPENDENT EPIMERASE/DEHYDRATASE"/>
    <property type="match status" value="1"/>
</dbReference>
<dbReference type="EMBL" id="AUSU01003099">
    <property type="protein sequence ID" value="EPS67470.1"/>
    <property type="molecule type" value="Genomic_DNA"/>
</dbReference>
<dbReference type="GO" id="GO:0047890">
    <property type="term" value="F:flavanone 4-reductase activity"/>
    <property type="evidence" value="ECO:0007669"/>
    <property type="project" value="UniProtKB-EC"/>
</dbReference>
<dbReference type="GO" id="GO:0009813">
    <property type="term" value="P:flavonoid biosynthetic process"/>
    <property type="evidence" value="ECO:0007669"/>
    <property type="project" value="UniProtKB-KW"/>
</dbReference>
<feature type="non-terminal residue" evidence="15">
    <location>
        <position position="201"/>
    </location>
</feature>
<feature type="domain" description="NAD-dependent epimerase/dehydratase" evidence="14">
    <location>
        <begin position="23"/>
        <end position="200"/>
    </location>
</feature>
<evidence type="ECO:0000256" key="12">
    <source>
        <dbReference type="ARBA" id="ARBA00048870"/>
    </source>
</evidence>
<proteinExistence type="inferred from homology"/>
<evidence type="ECO:0000256" key="5">
    <source>
        <dbReference type="ARBA" id="ARBA00023445"/>
    </source>
</evidence>
<dbReference type="Gene3D" id="3.40.50.720">
    <property type="entry name" value="NAD(P)-binding Rossmann-like Domain"/>
    <property type="match status" value="1"/>
</dbReference>
<dbReference type="PANTHER" id="PTHR10366:SF563">
    <property type="entry name" value="CINNAMOYL-COA REDUCTASE 16"/>
    <property type="match status" value="1"/>
</dbReference>
<dbReference type="FunFam" id="3.40.50.720:FF:000085">
    <property type="entry name" value="Dihydroflavonol reductase"/>
    <property type="match status" value="1"/>
</dbReference>
<dbReference type="EC" id="1.1.1.234" evidence="7"/>
<comment type="pathway">
    <text evidence="1">Pigment biosynthesis; anthocyanin biosynthesis.</text>
</comment>
<evidence type="ECO:0000256" key="4">
    <source>
        <dbReference type="ARBA" id="ARBA00023241"/>
    </source>
</evidence>
<evidence type="ECO:0000256" key="1">
    <source>
        <dbReference type="ARBA" id="ARBA00004935"/>
    </source>
</evidence>
<evidence type="ECO:0000256" key="2">
    <source>
        <dbReference type="ARBA" id="ARBA00022857"/>
    </source>
</evidence>
<gene>
    <name evidence="15" type="ORF">M569_07305</name>
</gene>
<comment type="similarity">
    <text evidence="5">Belongs to the NAD(P)-dependent epimerase/dehydratase family. Dihydroflavonol-4-reductase subfamily.</text>
</comment>
<feature type="non-terminal residue" evidence="15">
    <location>
        <position position="1"/>
    </location>
</feature>
<dbReference type="EC" id="1.1.1.219" evidence="8"/>
<dbReference type="InterPro" id="IPR036291">
    <property type="entry name" value="NAD(P)-bd_dom_sf"/>
</dbReference>
<keyword evidence="16" id="KW-1185">Reference proteome</keyword>
<keyword evidence="3" id="KW-0560">Oxidoreductase</keyword>
<comment type="caution">
    <text evidence="15">The sequence shown here is derived from an EMBL/GenBank/DDBJ whole genome shotgun (WGS) entry which is preliminary data.</text>
</comment>
<name>S8CL57_9LAMI</name>
<evidence type="ECO:0000256" key="9">
    <source>
        <dbReference type="ARBA" id="ARBA00039963"/>
    </source>
</evidence>
<comment type="catalytic activity">
    <reaction evidence="13">
        <text>a (2R,3S,4S)-leucoanthocyanidin + NADP(+) = a (2R,3R)-dihydroflavonol + NADPH + H(+)</text>
        <dbReference type="Rhea" id="RHEA:54444"/>
        <dbReference type="ChEBI" id="CHEBI:15378"/>
        <dbReference type="ChEBI" id="CHEBI:57783"/>
        <dbReference type="ChEBI" id="CHEBI:58349"/>
        <dbReference type="ChEBI" id="CHEBI:138176"/>
        <dbReference type="ChEBI" id="CHEBI:138188"/>
        <dbReference type="EC" id="1.1.1.219"/>
    </reaction>
</comment>
<evidence type="ECO:0000313" key="15">
    <source>
        <dbReference type="EMBL" id="EPS67470.1"/>
    </source>
</evidence>
<evidence type="ECO:0000256" key="8">
    <source>
        <dbReference type="ARBA" id="ARBA00039057"/>
    </source>
</evidence>
<reference evidence="15 16" key="1">
    <citation type="journal article" date="2013" name="BMC Genomics">
        <title>The miniature genome of a carnivorous plant Genlisea aurea contains a low number of genes and short non-coding sequences.</title>
        <authorList>
            <person name="Leushkin E.V."/>
            <person name="Sutormin R.A."/>
            <person name="Nabieva E.R."/>
            <person name="Penin A.A."/>
            <person name="Kondrashov A.S."/>
            <person name="Logacheva M.D."/>
        </authorList>
    </citation>
    <scope>NUCLEOTIDE SEQUENCE [LARGE SCALE GENOMIC DNA]</scope>
</reference>
<evidence type="ECO:0000256" key="13">
    <source>
        <dbReference type="ARBA" id="ARBA00049132"/>
    </source>
</evidence>
<dbReference type="GO" id="GO:0045552">
    <property type="term" value="F:dihydroflavanol 4-reductase activity"/>
    <property type="evidence" value="ECO:0007669"/>
    <property type="project" value="UniProtKB-EC"/>
</dbReference>
<evidence type="ECO:0000256" key="7">
    <source>
        <dbReference type="ARBA" id="ARBA00039055"/>
    </source>
</evidence>
<evidence type="ECO:0000256" key="10">
    <source>
        <dbReference type="ARBA" id="ARBA00042087"/>
    </source>
</evidence>
<dbReference type="SUPFAM" id="SSF51735">
    <property type="entry name" value="NAD(P)-binding Rossmann-fold domains"/>
    <property type="match status" value="1"/>
</dbReference>
<protein>
    <recommendedName>
        <fullName evidence="9">Dihydroflavonol 4-reductase</fullName>
        <ecNumber evidence="8">1.1.1.219</ecNumber>
        <ecNumber evidence="7">1.1.1.234</ecNumber>
    </recommendedName>
    <alternativeName>
        <fullName evidence="11">Dihydrokaempferol 4-reductase</fullName>
    </alternativeName>
    <alternativeName>
        <fullName evidence="10">Flavanone 4-reductase</fullName>
    </alternativeName>
</protein>
<dbReference type="AlphaFoldDB" id="S8CL57"/>
<evidence type="ECO:0000259" key="14">
    <source>
        <dbReference type="Pfam" id="PF01370"/>
    </source>
</evidence>
<accession>S8CL57</accession>
<evidence type="ECO:0000256" key="11">
    <source>
        <dbReference type="ARBA" id="ARBA00042831"/>
    </source>
</evidence>
<dbReference type="InterPro" id="IPR050425">
    <property type="entry name" value="NAD(P)_dehydrat-like"/>
</dbReference>
<comment type="catalytic activity">
    <reaction evidence="12">
        <text>(2S)-flavan-4-ol + NADP(+) = (2S)-flavanone + NADPH + H(+)</text>
        <dbReference type="Rhea" id="RHEA:11228"/>
        <dbReference type="ChEBI" id="CHEBI:15378"/>
        <dbReference type="ChEBI" id="CHEBI:15605"/>
        <dbReference type="ChEBI" id="CHEBI:15606"/>
        <dbReference type="ChEBI" id="CHEBI:57783"/>
        <dbReference type="ChEBI" id="CHEBI:58349"/>
        <dbReference type="EC" id="1.1.1.234"/>
    </reaction>
</comment>
<keyword evidence="2" id="KW-0521">NADP</keyword>
<dbReference type="OrthoDB" id="2735536at2759"/>
<evidence type="ECO:0000256" key="6">
    <source>
        <dbReference type="ARBA" id="ARBA00037100"/>
    </source>
</evidence>
<dbReference type="Proteomes" id="UP000015453">
    <property type="component" value="Unassembled WGS sequence"/>
</dbReference>
<comment type="function">
    <text evidence="6">Bifunctional enzyme involved in flavonoid metabolism.</text>
</comment>